<feature type="compositionally biased region" description="Low complexity" evidence="1">
    <location>
        <begin position="18"/>
        <end position="33"/>
    </location>
</feature>
<evidence type="ECO:0000313" key="3">
    <source>
        <dbReference type="Proteomes" id="UP000593571"/>
    </source>
</evidence>
<feature type="region of interest" description="Disordered" evidence="1">
    <location>
        <begin position="18"/>
        <end position="113"/>
    </location>
</feature>
<dbReference type="EMBL" id="JACASE010000002">
    <property type="protein sequence ID" value="KAF6494000.1"/>
    <property type="molecule type" value="Genomic_DNA"/>
</dbReference>
<name>A0A7J8JC18_ROUAE</name>
<reference evidence="2 3" key="1">
    <citation type="journal article" date="2020" name="Nature">
        <title>Six reference-quality genomes reveal evolution of bat adaptations.</title>
        <authorList>
            <person name="Jebb D."/>
            <person name="Huang Z."/>
            <person name="Pippel M."/>
            <person name="Hughes G.M."/>
            <person name="Lavrichenko K."/>
            <person name="Devanna P."/>
            <person name="Winkler S."/>
            <person name="Jermiin L.S."/>
            <person name="Skirmuntt E.C."/>
            <person name="Katzourakis A."/>
            <person name="Burkitt-Gray L."/>
            <person name="Ray D.A."/>
            <person name="Sullivan K.A.M."/>
            <person name="Roscito J.G."/>
            <person name="Kirilenko B.M."/>
            <person name="Davalos L.M."/>
            <person name="Corthals A.P."/>
            <person name="Power M.L."/>
            <person name="Jones G."/>
            <person name="Ransome R.D."/>
            <person name="Dechmann D.K.N."/>
            <person name="Locatelli A.G."/>
            <person name="Puechmaille S.J."/>
            <person name="Fedrigo O."/>
            <person name="Jarvis E.D."/>
            <person name="Hiller M."/>
            <person name="Vernes S.C."/>
            <person name="Myers E.W."/>
            <person name="Teeling E.C."/>
        </authorList>
    </citation>
    <scope>NUCLEOTIDE SEQUENCE [LARGE SCALE GENOMIC DNA]</scope>
    <source>
        <strain evidence="2">MRouAeg1</strain>
        <tissue evidence="2">Muscle</tissue>
    </source>
</reference>
<dbReference type="AlphaFoldDB" id="A0A7J8JC18"/>
<sequence>MRLSLSRYLRRSPWCGRRTWSSTRSSWTGKSSCVSATPGICSSTPTPKRLSPTSCSSCCCASRPTWSPSPPSSSVPSRYTARPGAPRGSWEGSGGGQSGAPPHPGGPPSGLRF</sequence>
<protein>
    <submittedName>
        <fullName evidence="2">Ciliogenesis associated TTC17 interacting protein</fullName>
    </submittedName>
</protein>
<proteinExistence type="predicted"/>
<dbReference type="Proteomes" id="UP000593571">
    <property type="component" value="Unassembled WGS sequence"/>
</dbReference>
<evidence type="ECO:0000313" key="2">
    <source>
        <dbReference type="EMBL" id="KAF6494000.1"/>
    </source>
</evidence>
<accession>A0A7J8JC18</accession>
<keyword evidence="3" id="KW-1185">Reference proteome</keyword>
<comment type="caution">
    <text evidence="2">The sequence shown here is derived from an EMBL/GenBank/DDBJ whole genome shotgun (WGS) entry which is preliminary data.</text>
</comment>
<evidence type="ECO:0000256" key="1">
    <source>
        <dbReference type="SAM" id="MobiDB-lite"/>
    </source>
</evidence>
<organism evidence="2 3">
    <name type="scientific">Rousettus aegyptiacus</name>
    <name type="common">Egyptian fruit bat</name>
    <name type="synonym">Pteropus aegyptiacus</name>
    <dbReference type="NCBI Taxonomy" id="9407"/>
    <lineage>
        <taxon>Eukaryota</taxon>
        <taxon>Metazoa</taxon>
        <taxon>Chordata</taxon>
        <taxon>Craniata</taxon>
        <taxon>Vertebrata</taxon>
        <taxon>Euteleostomi</taxon>
        <taxon>Mammalia</taxon>
        <taxon>Eutheria</taxon>
        <taxon>Laurasiatheria</taxon>
        <taxon>Chiroptera</taxon>
        <taxon>Yinpterochiroptera</taxon>
        <taxon>Pteropodoidea</taxon>
        <taxon>Pteropodidae</taxon>
        <taxon>Rousettinae</taxon>
        <taxon>Rousettus</taxon>
    </lineage>
</organism>
<gene>
    <name evidence="2" type="ORF">HJG63_002138</name>
</gene>